<dbReference type="Proteomes" id="UP001240984">
    <property type="component" value="Unassembled WGS sequence"/>
</dbReference>
<evidence type="ECO:0000256" key="6">
    <source>
        <dbReference type="ARBA" id="ARBA00022553"/>
    </source>
</evidence>
<proteinExistence type="inferred from homology"/>
<evidence type="ECO:0000256" key="7">
    <source>
        <dbReference type="ARBA" id="ARBA00022598"/>
    </source>
</evidence>
<gene>
    <name evidence="11" type="ORF">J2S43_001004</name>
</gene>
<keyword evidence="6" id="KW-0597">Phosphoprotein</keyword>
<dbReference type="Gene3D" id="1.10.1200.10">
    <property type="entry name" value="ACP-like"/>
    <property type="match status" value="2"/>
</dbReference>
<dbReference type="Pfam" id="PF00550">
    <property type="entry name" value="PP-binding"/>
    <property type="match status" value="2"/>
</dbReference>
<dbReference type="NCBIfam" id="TIGR01733">
    <property type="entry name" value="AA-adenyl-dom"/>
    <property type="match status" value="1"/>
</dbReference>
<dbReference type="InterPro" id="IPR057737">
    <property type="entry name" value="Condensation_MtbB-like"/>
</dbReference>
<dbReference type="InterPro" id="IPR009081">
    <property type="entry name" value="PP-bd_ACP"/>
</dbReference>
<dbReference type="Gene3D" id="3.30.559.10">
    <property type="entry name" value="Chloramphenicol acetyltransferase-like domain"/>
    <property type="match status" value="2"/>
</dbReference>
<reference evidence="11 12" key="1">
    <citation type="submission" date="2023-07" db="EMBL/GenBank/DDBJ databases">
        <title>Sequencing the genomes of 1000 actinobacteria strains.</title>
        <authorList>
            <person name="Klenk H.-P."/>
        </authorList>
    </citation>
    <scope>NUCLEOTIDE SEQUENCE [LARGE SCALE GENOMIC DNA]</scope>
    <source>
        <strain evidence="11 12">DSM 44710</strain>
    </source>
</reference>
<dbReference type="Pfam" id="PF13193">
    <property type="entry name" value="AMP-binding_C"/>
    <property type="match status" value="1"/>
</dbReference>
<evidence type="ECO:0000256" key="5">
    <source>
        <dbReference type="ARBA" id="ARBA00022450"/>
    </source>
</evidence>
<sequence>MTQATITAIHPTTAVQQGFILSALADGQSTDEALFVEQAVLPLDGPLDPQRLQNAVEAMVAAHEILRTGFAWELTGAPRQVVTATARVPLQILDSRGHDTTQQQDGLENLLAGQRRTPFDLTRPPLLRLALQHLGDQRHRLIWTHHHAILDGWAQLHLVQDLIGRYHDGAAAAEPAGQHDITPFGAYARWLSGQDDSAHRRYWNQQLAGYRPLNEPQRRNLASGEPRFGHHRLTLSPQQSAQLHRDARRLATTPATLLIGSWALICARLRRRQDIAVGVTVSGRSGAFPDDEALIGPLAGTVAVRVDTGPQAATGSWLHELTNRLVEADEHTPIDPGVLHHAAGATAGTRLYDSVISIANYPLRTGGGAPGELTLDLGGVRGEGGRTRSSLAVVAELFDGVTLRLIADRSTVPDGLANAVLRALPNVLTRLGGNNLGTLAAALEVLDDLPQFAEQDRIDAAGPVPGTHDLVLTIAAQFTDILGRPAGPGTDFFAAHGHSLLALRLLARLRDTLAVGLTLKDLITYPSPTALAERIRELLGGAPDAAEPLPDLIPDPDAGAKPFPLTGIQQAYWTGRTGDFALGGVDSHLYTEADLPGLDLERLESVWQQLIARHPMLRCQITGDGRQQILEDVPAYRIDRHDLRTSTPQNAEQATAGIRERLAHAHRDPGRWPLFAVEAALLPDSATRLFISVDMLIGDALSWQILYQEARTLYDEQAAELPALQLSFADCVRYLDTLRGSGRYGADRDFWRSRLPELPDAPALPIESAEGEPRFTRHQLRRSAADLAGLRAVAAAHGATLSVLLMSVFADNLHRFTGSDRFLLNTTVYHRPPVHPQITAVVGDFTSTVLTDVRLDEPVFADRLRAAQRRLWIDLDHVLYSGVDVLRDLAEWRGDRTGATAPVVFTSTLDVTRDDPGGRPLPGTIGYGLGQTPQVILDYQTYEADGELVINFDYRDGVLPEGYVDALAAEHAAALQALIDDPAAAGRRQLTEAGTVPVLAEPLGAPQLLHEPVLRQGVADPARTAVICDGVRTSYGQLLRDAHRIADNITASCAPGELVALLFHPGAEQVAAALGTLIAGCAFVPLNAGWPQQRIDDLLNAADARTVVTTEPVAAATTLPEKITAIVAGPHSPATFAPGDTEPEPTTPGDTDAAAGRRDAGPGDLAYVIYTSGSTGKPKGVMISHQGALNTILDINQRFAITADDRVLAVSPFTFDLAIYDLFGLLAAGGTMVIPTAAQRTDPAALINLIHTEDVTVWNSVPVLMDLLTGALPAGSDAVESLRVCLLSGDWIPLHLPDVVRAAAPGCHVISLGGATEGSIWSVLYEIGELDERWTSIPYGTAMSGQSIQALDDQLRPCPVWVPGQLHIGGHGTALGYWRAEELTDQAFVFDGRTGGRLYRTGDWGRLLPDGTLEFLGRRDDQVKIRGYRVELREVESALAAVDGVRQAAVVAVGGRTDRRLAGFVVTDCDPAAVREHLSRVLPAHMLPATLAVLDELPVNATSKVDRKALTVLAARTEPATPTGSAGSGGAGNGSGAGAGGQHQAQAAGTGSAAEQAVLQQLHALLGEYPAADDDLLDRGLTSVDAIRLANLVEKHTGQRPSLKTFYTEPTLRTLLHGSDWESAPTPQRTGGRGPWDGWQLLQDTEARAAFRAGRPHHGDAPAERVLPAREPADLPERRLRRSPRTFSPRAVAGRDLSTLLDCLRRVDLGDRLAHGYPSAGGLYPVTVRVNVRPGRVDGVPGGLYTYHPDAHDLILHLSGVDLDQDIHLGDVNRPVAASAAFTLFLTADPADIAPLYGPDAETLALLDAGYMGQLLCRHALDADLALCPVHGVDFDAVRWLLPDGDRQVLLHTLLGGIADPAAGPTKAGSR</sequence>
<dbReference type="Gene3D" id="3.30.300.30">
    <property type="match status" value="1"/>
</dbReference>
<feature type="compositionally biased region" description="Gly residues" evidence="9">
    <location>
        <begin position="1526"/>
        <end position="1541"/>
    </location>
</feature>
<dbReference type="InterPro" id="IPR010071">
    <property type="entry name" value="AA_adenyl_dom"/>
</dbReference>
<dbReference type="InterPro" id="IPR000873">
    <property type="entry name" value="AMP-dep_synth/lig_dom"/>
</dbReference>
<dbReference type="CDD" id="cd02142">
    <property type="entry name" value="McbC_SagB-like_oxidoreductase"/>
    <property type="match status" value="1"/>
</dbReference>
<dbReference type="InterPro" id="IPR029479">
    <property type="entry name" value="Nitroreductase"/>
</dbReference>
<dbReference type="SUPFAM" id="SSF47336">
    <property type="entry name" value="ACP-like"/>
    <property type="match status" value="2"/>
</dbReference>
<dbReference type="Pfam" id="PF00668">
    <property type="entry name" value="Condensation"/>
    <property type="match status" value="2"/>
</dbReference>
<evidence type="ECO:0000256" key="8">
    <source>
        <dbReference type="ARBA" id="ARBA00033440"/>
    </source>
</evidence>
<dbReference type="InterPro" id="IPR020845">
    <property type="entry name" value="AMP-binding_CS"/>
</dbReference>
<keyword evidence="12" id="KW-1185">Reference proteome</keyword>
<dbReference type="InterPro" id="IPR042099">
    <property type="entry name" value="ANL_N_sf"/>
</dbReference>
<comment type="pathway">
    <text evidence="2">Siderophore biosynthesis; mycobactin biosynthesis.</text>
</comment>
<dbReference type="InterPro" id="IPR020459">
    <property type="entry name" value="AMP-binding"/>
</dbReference>
<dbReference type="InterPro" id="IPR025110">
    <property type="entry name" value="AMP-bd_C"/>
</dbReference>
<dbReference type="Gene3D" id="3.40.109.10">
    <property type="entry name" value="NADH Oxidase"/>
    <property type="match status" value="1"/>
</dbReference>
<dbReference type="SUPFAM" id="SSF52777">
    <property type="entry name" value="CoA-dependent acyltransferases"/>
    <property type="match status" value="4"/>
</dbReference>
<name>A0ABT9MM43_9ACTN</name>
<dbReference type="Pfam" id="PF00881">
    <property type="entry name" value="Nitroreductase"/>
    <property type="match status" value="1"/>
</dbReference>
<feature type="region of interest" description="Disordered" evidence="9">
    <location>
        <begin position="1130"/>
        <end position="1160"/>
    </location>
</feature>
<comment type="similarity">
    <text evidence="3">Belongs to the ATP-dependent AMP-binding enzyme family. MbtB subfamily.</text>
</comment>
<feature type="compositionally biased region" description="Low complexity" evidence="9">
    <location>
        <begin position="1542"/>
        <end position="1552"/>
    </location>
</feature>
<comment type="cofactor">
    <cofactor evidence="1">
        <name>pantetheine 4'-phosphate</name>
        <dbReference type="ChEBI" id="CHEBI:47942"/>
    </cofactor>
</comment>
<dbReference type="PANTHER" id="PTHR45527">
    <property type="entry name" value="NONRIBOSOMAL PEPTIDE SYNTHETASE"/>
    <property type="match status" value="1"/>
</dbReference>
<feature type="region of interest" description="Disordered" evidence="9">
    <location>
        <begin position="1516"/>
        <end position="1552"/>
    </location>
</feature>
<feature type="domain" description="Carrier" evidence="10">
    <location>
        <begin position="465"/>
        <end position="539"/>
    </location>
</feature>
<keyword evidence="7" id="KW-0436">Ligase</keyword>
<dbReference type="InterPro" id="IPR000415">
    <property type="entry name" value="Nitroreductase-like"/>
</dbReference>
<protein>
    <recommendedName>
        <fullName evidence="4">Phenyloxazoline synthase MbtB</fullName>
    </recommendedName>
    <alternativeName>
        <fullName evidence="8">Mycobactin synthetase protein B</fullName>
    </alternativeName>
</protein>
<dbReference type="InterPro" id="IPR036736">
    <property type="entry name" value="ACP-like_sf"/>
</dbReference>
<dbReference type="InterPro" id="IPR020806">
    <property type="entry name" value="PKS_PP-bd"/>
</dbReference>
<comment type="caution">
    <text evidence="11">The sequence shown here is derived from an EMBL/GenBank/DDBJ whole genome shotgun (WGS) entry which is preliminary data.</text>
</comment>
<keyword evidence="5" id="KW-0596">Phosphopantetheine</keyword>
<evidence type="ECO:0000256" key="2">
    <source>
        <dbReference type="ARBA" id="ARBA00005102"/>
    </source>
</evidence>
<dbReference type="PROSITE" id="PS00455">
    <property type="entry name" value="AMP_BINDING"/>
    <property type="match status" value="1"/>
</dbReference>
<dbReference type="PRINTS" id="PR00154">
    <property type="entry name" value="AMPBINDING"/>
</dbReference>
<dbReference type="InterPro" id="IPR023213">
    <property type="entry name" value="CAT-like_dom_sf"/>
</dbReference>
<dbReference type="SMART" id="SM00823">
    <property type="entry name" value="PKS_PP"/>
    <property type="match status" value="1"/>
</dbReference>
<evidence type="ECO:0000256" key="3">
    <source>
        <dbReference type="ARBA" id="ARBA00007380"/>
    </source>
</evidence>
<dbReference type="SUPFAM" id="SSF55469">
    <property type="entry name" value="FMN-dependent nitroreductase-like"/>
    <property type="match status" value="1"/>
</dbReference>
<dbReference type="EMBL" id="JAUSRA010000001">
    <property type="protein sequence ID" value="MDP9792492.1"/>
    <property type="molecule type" value="Genomic_DNA"/>
</dbReference>
<dbReference type="CDD" id="cd19535">
    <property type="entry name" value="Cyc_NRPS"/>
    <property type="match status" value="1"/>
</dbReference>
<evidence type="ECO:0000313" key="11">
    <source>
        <dbReference type="EMBL" id="MDP9792492.1"/>
    </source>
</evidence>
<accession>A0ABT9MM43</accession>
<dbReference type="Gene3D" id="3.40.50.12780">
    <property type="entry name" value="N-terminal domain of ligase-like"/>
    <property type="match status" value="1"/>
</dbReference>
<dbReference type="SUPFAM" id="SSF56801">
    <property type="entry name" value="Acetyl-CoA synthetase-like"/>
    <property type="match status" value="1"/>
</dbReference>
<dbReference type="PROSITE" id="PS50075">
    <property type="entry name" value="CARRIER"/>
    <property type="match status" value="1"/>
</dbReference>
<dbReference type="PANTHER" id="PTHR45527:SF10">
    <property type="entry name" value="PYOCHELIN SYNTHASE PCHF"/>
    <property type="match status" value="1"/>
</dbReference>
<dbReference type="Pfam" id="PF00501">
    <property type="entry name" value="AMP-binding"/>
    <property type="match status" value="1"/>
</dbReference>
<dbReference type="InterPro" id="IPR045851">
    <property type="entry name" value="AMP-bd_C_sf"/>
</dbReference>
<evidence type="ECO:0000313" key="12">
    <source>
        <dbReference type="Proteomes" id="UP001240984"/>
    </source>
</evidence>
<organism evidence="11 12">
    <name type="scientific">Catenuloplanes nepalensis</name>
    <dbReference type="NCBI Taxonomy" id="587533"/>
    <lineage>
        <taxon>Bacteria</taxon>
        <taxon>Bacillati</taxon>
        <taxon>Actinomycetota</taxon>
        <taxon>Actinomycetes</taxon>
        <taxon>Micromonosporales</taxon>
        <taxon>Micromonosporaceae</taxon>
        <taxon>Catenuloplanes</taxon>
    </lineage>
</organism>
<evidence type="ECO:0000256" key="4">
    <source>
        <dbReference type="ARBA" id="ARBA00016743"/>
    </source>
</evidence>
<dbReference type="InterPro" id="IPR001242">
    <property type="entry name" value="Condensation_dom"/>
</dbReference>
<feature type="region of interest" description="Disordered" evidence="9">
    <location>
        <begin position="214"/>
        <end position="247"/>
    </location>
</feature>
<evidence type="ECO:0000256" key="9">
    <source>
        <dbReference type="SAM" id="MobiDB-lite"/>
    </source>
</evidence>
<evidence type="ECO:0000256" key="1">
    <source>
        <dbReference type="ARBA" id="ARBA00001957"/>
    </source>
</evidence>
<evidence type="ECO:0000259" key="10">
    <source>
        <dbReference type="PROSITE" id="PS50075"/>
    </source>
</evidence>
<dbReference type="Gene3D" id="3.30.559.30">
    <property type="entry name" value="Nonribosomal peptide synthetase, condensation domain"/>
    <property type="match status" value="2"/>
</dbReference>